<keyword evidence="1" id="KW-1133">Transmembrane helix</keyword>
<keyword evidence="1" id="KW-0472">Membrane</keyword>
<evidence type="ECO:0000256" key="1">
    <source>
        <dbReference type="SAM" id="Phobius"/>
    </source>
</evidence>
<keyword evidence="3" id="KW-1185">Reference proteome</keyword>
<dbReference type="EMBL" id="OV651818">
    <property type="protein sequence ID" value="CAH1111466.1"/>
    <property type="molecule type" value="Genomic_DNA"/>
</dbReference>
<organism evidence="2 3">
    <name type="scientific">Psylliodes chrysocephalus</name>
    <dbReference type="NCBI Taxonomy" id="3402493"/>
    <lineage>
        <taxon>Eukaryota</taxon>
        <taxon>Metazoa</taxon>
        <taxon>Ecdysozoa</taxon>
        <taxon>Arthropoda</taxon>
        <taxon>Hexapoda</taxon>
        <taxon>Insecta</taxon>
        <taxon>Pterygota</taxon>
        <taxon>Neoptera</taxon>
        <taxon>Endopterygota</taxon>
        <taxon>Coleoptera</taxon>
        <taxon>Polyphaga</taxon>
        <taxon>Cucujiformia</taxon>
        <taxon>Chrysomeloidea</taxon>
        <taxon>Chrysomelidae</taxon>
        <taxon>Galerucinae</taxon>
        <taxon>Alticini</taxon>
        <taxon>Psylliodes</taxon>
    </lineage>
</organism>
<dbReference type="AlphaFoldDB" id="A0A9P0CZR4"/>
<feature type="non-terminal residue" evidence="2">
    <location>
        <position position="1"/>
    </location>
</feature>
<sequence length="50" mass="6070">YSESNELLNIIFVILPRSNTLLNLLIRLLINECQKYKYKIKWIFSFSETF</sequence>
<evidence type="ECO:0000313" key="3">
    <source>
        <dbReference type="Proteomes" id="UP001153636"/>
    </source>
</evidence>
<reference evidence="2" key="1">
    <citation type="submission" date="2022-01" db="EMBL/GenBank/DDBJ databases">
        <authorList>
            <person name="King R."/>
        </authorList>
    </citation>
    <scope>NUCLEOTIDE SEQUENCE</scope>
</reference>
<feature type="transmembrane region" description="Helical" evidence="1">
    <location>
        <begin position="6"/>
        <end position="30"/>
    </location>
</feature>
<dbReference type="Proteomes" id="UP001153636">
    <property type="component" value="Chromosome 6"/>
</dbReference>
<protein>
    <submittedName>
        <fullName evidence="2">Uncharacterized protein</fullName>
    </submittedName>
</protein>
<accession>A0A9P0CZR4</accession>
<dbReference type="OrthoDB" id="65569at2759"/>
<evidence type="ECO:0000313" key="2">
    <source>
        <dbReference type="EMBL" id="CAH1111466.1"/>
    </source>
</evidence>
<feature type="non-terminal residue" evidence="2">
    <location>
        <position position="50"/>
    </location>
</feature>
<proteinExistence type="predicted"/>
<keyword evidence="1" id="KW-0812">Transmembrane</keyword>
<name>A0A9P0CZR4_9CUCU</name>
<gene>
    <name evidence="2" type="ORF">PSYICH_LOCUS12192</name>
</gene>